<name>A0A6L5JXM1_RHOTE</name>
<dbReference type="Proteomes" id="UP000480275">
    <property type="component" value="Unassembled WGS sequence"/>
</dbReference>
<dbReference type="HAMAP" id="MF_00598">
    <property type="entry name" value="Smg"/>
    <property type="match status" value="1"/>
</dbReference>
<organism evidence="2 3">
    <name type="scientific">Rhodocyclus tenuis</name>
    <name type="common">Rhodospirillum tenue</name>
    <dbReference type="NCBI Taxonomy" id="1066"/>
    <lineage>
        <taxon>Bacteria</taxon>
        <taxon>Pseudomonadati</taxon>
        <taxon>Pseudomonadota</taxon>
        <taxon>Betaproteobacteria</taxon>
        <taxon>Rhodocyclales</taxon>
        <taxon>Rhodocyclaceae</taxon>
        <taxon>Rhodocyclus</taxon>
    </lineage>
</organism>
<proteinExistence type="inferred from homology"/>
<evidence type="ECO:0000256" key="1">
    <source>
        <dbReference type="HAMAP-Rule" id="MF_00598"/>
    </source>
</evidence>
<comment type="similarity">
    <text evidence="1">Belongs to the Smg family.</text>
</comment>
<dbReference type="Pfam" id="PF04361">
    <property type="entry name" value="DUF494"/>
    <property type="match status" value="1"/>
</dbReference>
<dbReference type="OrthoDB" id="5297467at2"/>
<gene>
    <name evidence="1" type="primary">smg</name>
    <name evidence="2" type="ORF">GHK24_08340</name>
</gene>
<dbReference type="InterPro" id="IPR007456">
    <property type="entry name" value="Smg"/>
</dbReference>
<protein>
    <recommendedName>
        <fullName evidence="1">Protein Smg homolog</fullName>
    </recommendedName>
</protein>
<dbReference type="AlphaFoldDB" id="A0A6L5JXM1"/>
<reference evidence="2 3" key="1">
    <citation type="submission" date="2019-10" db="EMBL/GenBank/DDBJ databases">
        <title>Whole-genome sequence of the purple nonsulfur photosynthetic bacterium Rhodocyclus tenuis.</title>
        <authorList>
            <person name="Kyndt J.A."/>
            <person name="Meyer T.E."/>
        </authorList>
    </citation>
    <scope>NUCLEOTIDE SEQUENCE [LARGE SCALE GENOMIC DNA]</scope>
    <source>
        <strain evidence="2 3">DSM 110</strain>
    </source>
</reference>
<comment type="caution">
    <text evidence="2">The sequence shown here is derived from an EMBL/GenBank/DDBJ whole genome shotgun (WGS) entry which is preliminary data.</text>
</comment>
<evidence type="ECO:0000313" key="3">
    <source>
        <dbReference type="Proteomes" id="UP000480275"/>
    </source>
</evidence>
<dbReference type="EMBL" id="WIXJ01000005">
    <property type="protein sequence ID" value="MQY51781.1"/>
    <property type="molecule type" value="Genomic_DNA"/>
</dbReference>
<dbReference type="PANTHER" id="PTHR38692:SF1">
    <property type="entry name" value="PROTEIN SMG"/>
    <property type="match status" value="1"/>
</dbReference>
<dbReference type="PANTHER" id="PTHR38692">
    <property type="entry name" value="PROTEIN SMG"/>
    <property type="match status" value="1"/>
</dbReference>
<accession>A0A6L5JXM1</accession>
<evidence type="ECO:0000313" key="2">
    <source>
        <dbReference type="EMBL" id="MQY51781.1"/>
    </source>
</evidence>
<sequence length="149" mass="16766">MIDILVYLFENYQDFAAHPAPDALALKLNALGFEENEISAALAWLDELKTAHAEDFTCDPRSLRVFSLRERQRISAESLDFLIFIEAAGVITPVMRELILDRCLALPDDPVSLGRFKIIVLMVLWSREQDLEPLIVEELLSASEGALAH</sequence>